<dbReference type="Proteomes" id="UP001143480">
    <property type="component" value="Unassembled WGS sequence"/>
</dbReference>
<dbReference type="EMBL" id="BSFP01000037">
    <property type="protein sequence ID" value="GLL03771.1"/>
    <property type="molecule type" value="Genomic_DNA"/>
</dbReference>
<dbReference type="InterPro" id="IPR029068">
    <property type="entry name" value="Glyas_Bleomycin-R_OHBP_Dase"/>
</dbReference>
<name>A0A9W6KNW2_9ACTN</name>
<dbReference type="AlphaFoldDB" id="A0A9W6KNW2"/>
<reference evidence="1" key="1">
    <citation type="journal article" date="2014" name="Int. J. Syst. Evol. Microbiol.">
        <title>Complete genome sequence of Corynebacterium casei LMG S-19264T (=DSM 44701T), isolated from a smear-ripened cheese.</title>
        <authorList>
            <consortium name="US DOE Joint Genome Institute (JGI-PGF)"/>
            <person name="Walter F."/>
            <person name="Albersmeier A."/>
            <person name="Kalinowski J."/>
            <person name="Ruckert C."/>
        </authorList>
    </citation>
    <scope>NUCLEOTIDE SEQUENCE</scope>
    <source>
        <strain evidence="1">VKM Ac-1321</strain>
    </source>
</reference>
<proteinExistence type="predicted"/>
<organism evidence="1 2">
    <name type="scientific">Dactylosporangium matsuzakiense</name>
    <dbReference type="NCBI Taxonomy" id="53360"/>
    <lineage>
        <taxon>Bacteria</taxon>
        <taxon>Bacillati</taxon>
        <taxon>Actinomycetota</taxon>
        <taxon>Actinomycetes</taxon>
        <taxon>Micromonosporales</taxon>
        <taxon>Micromonosporaceae</taxon>
        <taxon>Dactylosporangium</taxon>
    </lineage>
</organism>
<gene>
    <name evidence="1" type="ORF">GCM10017581_055170</name>
</gene>
<keyword evidence="2" id="KW-1185">Reference proteome</keyword>
<evidence type="ECO:0000313" key="2">
    <source>
        <dbReference type="Proteomes" id="UP001143480"/>
    </source>
</evidence>
<dbReference type="RefSeq" id="WP_271189586.1">
    <property type="nucleotide sequence ID" value="NZ_BSFP01000037.1"/>
</dbReference>
<evidence type="ECO:0000313" key="1">
    <source>
        <dbReference type="EMBL" id="GLL03771.1"/>
    </source>
</evidence>
<accession>A0A9W6KNW2</accession>
<protein>
    <submittedName>
        <fullName evidence="1">Uncharacterized protein</fullName>
    </submittedName>
</protein>
<reference evidence="1" key="2">
    <citation type="submission" date="2023-01" db="EMBL/GenBank/DDBJ databases">
        <authorList>
            <person name="Sun Q."/>
            <person name="Evtushenko L."/>
        </authorList>
    </citation>
    <scope>NUCLEOTIDE SEQUENCE</scope>
    <source>
        <strain evidence="1">VKM Ac-1321</strain>
    </source>
</reference>
<sequence length="60" mass="6848">MTATEPVHDADQRQCGCCGRQRPARRVAELWPVADQDYGLRKFTVIDPDGNRVRFGSPFR</sequence>
<dbReference type="SUPFAM" id="SSF54593">
    <property type="entry name" value="Glyoxalase/Bleomycin resistance protein/Dihydroxybiphenyl dioxygenase"/>
    <property type="match status" value="1"/>
</dbReference>
<dbReference type="Gene3D" id="3.10.180.10">
    <property type="entry name" value="2,3-Dihydroxybiphenyl 1,2-Dioxygenase, domain 1"/>
    <property type="match status" value="1"/>
</dbReference>
<comment type="caution">
    <text evidence="1">The sequence shown here is derived from an EMBL/GenBank/DDBJ whole genome shotgun (WGS) entry which is preliminary data.</text>
</comment>